<protein>
    <submittedName>
        <fullName evidence="2">Uncharacterized protein</fullName>
    </submittedName>
</protein>
<dbReference type="SUPFAM" id="SSF53474">
    <property type="entry name" value="alpha/beta-Hydrolases"/>
    <property type="match status" value="1"/>
</dbReference>
<dbReference type="EMBL" id="DF974363">
    <property type="protein sequence ID" value="GAU47923.1"/>
    <property type="molecule type" value="Genomic_DNA"/>
</dbReference>
<proteinExistence type="predicted"/>
<dbReference type="Gene3D" id="3.40.50.1820">
    <property type="entry name" value="alpha/beta hydrolase"/>
    <property type="match status" value="1"/>
</dbReference>
<name>A0A2Z6P0D1_TRISU</name>
<organism evidence="2 3">
    <name type="scientific">Trifolium subterraneum</name>
    <name type="common">Subterranean clover</name>
    <dbReference type="NCBI Taxonomy" id="3900"/>
    <lineage>
        <taxon>Eukaryota</taxon>
        <taxon>Viridiplantae</taxon>
        <taxon>Streptophyta</taxon>
        <taxon>Embryophyta</taxon>
        <taxon>Tracheophyta</taxon>
        <taxon>Spermatophyta</taxon>
        <taxon>Magnoliopsida</taxon>
        <taxon>eudicotyledons</taxon>
        <taxon>Gunneridae</taxon>
        <taxon>Pentapetalae</taxon>
        <taxon>rosids</taxon>
        <taxon>fabids</taxon>
        <taxon>Fabales</taxon>
        <taxon>Fabaceae</taxon>
        <taxon>Papilionoideae</taxon>
        <taxon>50 kb inversion clade</taxon>
        <taxon>NPAAA clade</taxon>
        <taxon>Hologalegina</taxon>
        <taxon>IRL clade</taxon>
        <taxon>Trifolieae</taxon>
        <taxon>Trifolium</taxon>
    </lineage>
</organism>
<dbReference type="PANTHER" id="PTHR42776">
    <property type="entry name" value="SERINE PEPTIDASE S9 FAMILY MEMBER"/>
    <property type="match status" value="1"/>
</dbReference>
<sequence>MFLRGSLGFGEEALQSLPGKVGSQDVNDVLSAIDHAINLGLASPSKITAPEKFVAAAAINPRPLEPMPEIAISKHRQKKI</sequence>
<evidence type="ECO:0000313" key="2">
    <source>
        <dbReference type="EMBL" id="GAU47923.1"/>
    </source>
</evidence>
<dbReference type="Proteomes" id="UP000242715">
    <property type="component" value="Unassembled WGS sequence"/>
</dbReference>
<dbReference type="InterPro" id="IPR029058">
    <property type="entry name" value="AB_hydrolase_fold"/>
</dbReference>
<keyword evidence="1" id="KW-0378">Hydrolase</keyword>
<dbReference type="GO" id="GO:0004252">
    <property type="term" value="F:serine-type endopeptidase activity"/>
    <property type="evidence" value="ECO:0007669"/>
    <property type="project" value="TreeGrafter"/>
</dbReference>
<reference evidence="3" key="1">
    <citation type="journal article" date="2017" name="Front. Plant Sci.">
        <title>Climate Clever Clovers: New Paradigm to Reduce the Environmental Footprint of Ruminants by Breeding Low Methanogenic Forages Utilizing Haplotype Variation.</title>
        <authorList>
            <person name="Kaur P."/>
            <person name="Appels R."/>
            <person name="Bayer P.E."/>
            <person name="Keeble-Gagnere G."/>
            <person name="Wang J."/>
            <person name="Hirakawa H."/>
            <person name="Shirasawa K."/>
            <person name="Vercoe P."/>
            <person name="Stefanova K."/>
            <person name="Durmic Z."/>
            <person name="Nichols P."/>
            <person name="Revell C."/>
            <person name="Isobe S.N."/>
            <person name="Edwards D."/>
            <person name="Erskine W."/>
        </authorList>
    </citation>
    <scope>NUCLEOTIDE SEQUENCE [LARGE SCALE GENOMIC DNA]</scope>
    <source>
        <strain evidence="3">cv. Daliak</strain>
    </source>
</reference>
<evidence type="ECO:0000256" key="1">
    <source>
        <dbReference type="ARBA" id="ARBA00022801"/>
    </source>
</evidence>
<evidence type="ECO:0000313" key="3">
    <source>
        <dbReference type="Proteomes" id="UP000242715"/>
    </source>
</evidence>
<dbReference type="OrthoDB" id="416344at2759"/>
<accession>A0A2Z6P0D1</accession>
<keyword evidence="3" id="KW-1185">Reference proteome</keyword>
<dbReference type="AlphaFoldDB" id="A0A2Z6P0D1"/>
<gene>
    <name evidence="2" type="ORF">TSUD_13930</name>
</gene>
<dbReference type="PANTHER" id="PTHR42776:SF23">
    <property type="entry name" value="ACYLAMINOACYL-PEPTIDASE"/>
    <property type="match status" value="1"/>
</dbReference>